<dbReference type="RefSeq" id="WP_183981920.1">
    <property type="nucleotide sequence ID" value="NZ_JACIEV010000001.1"/>
</dbReference>
<dbReference type="InterPro" id="IPR002712">
    <property type="entry name" value="CcdB"/>
</dbReference>
<dbReference type="InterPro" id="IPR011067">
    <property type="entry name" value="Plasmid_toxin/cell-grow_inhib"/>
</dbReference>
<evidence type="ECO:0000256" key="1">
    <source>
        <dbReference type="ARBA" id="ARBA00005230"/>
    </source>
</evidence>
<dbReference type="Pfam" id="PF01845">
    <property type="entry name" value="CcdB"/>
    <property type="match status" value="1"/>
</dbReference>
<evidence type="ECO:0000256" key="2">
    <source>
        <dbReference type="ARBA" id="ARBA00015075"/>
    </source>
</evidence>
<evidence type="ECO:0000313" key="9">
    <source>
        <dbReference type="Proteomes" id="UP000529795"/>
    </source>
</evidence>
<dbReference type="AlphaFoldDB" id="A0A840FA51"/>
<dbReference type="Gene3D" id="2.30.30.110">
    <property type="match status" value="1"/>
</dbReference>
<evidence type="ECO:0000256" key="6">
    <source>
        <dbReference type="ARBA" id="ARBA00029628"/>
    </source>
</evidence>
<keyword evidence="5" id="KW-0804">Transcription</keyword>
<evidence type="ECO:0000313" key="8">
    <source>
        <dbReference type="EMBL" id="MBB4152387.1"/>
    </source>
</evidence>
<keyword evidence="3" id="KW-0678">Repressor</keyword>
<gene>
    <name evidence="8" type="ORF">GGQ80_000263</name>
</gene>
<comment type="similarity">
    <text evidence="1">Belongs to the CcdB toxin family.</text>
</comment>
<organism evidence="8 9">
    <name type="scientific">Sphingomonas jinjuensis</name>
    <dbReference type="NCBI Taxonomy" id="535907"/>
    <lineage>
        <taxon>Bacteria</taxon>
        <taxon>Pseudomonadati</taxon>
        <taxon>Pseudomonadota</taxon>
        <taxon>Alphaproteobacteria</taxon>
        <taxon>Sphingomonadales</taxon>
        <taxon>Sphingomonadaceae</taxon>
        <taxon>Sphingomonas</taxon>
    </lineage>
</organism>
<dbReference type="Proteomes" id="UP000529795">
    <property type="component" value="Unassembled WGS sequence"/>
</dbReference>
<keyword evidence="4" id="KW-0805">Transcription regulation</keyword>
<name>A0A840FA51_9SPHN</name>
<dbReference type="GO" id="GO:0006276">
    <property type="term" value="P:plasmid maintenance"/>
    <property type="evidence" value="ECO:0007669"/>
    <property type="project" value="InterPro"/>
</dbReference>
<dbReference type="GO" id="GO:0008657">
    <property type="term" value="F:DNA topoisomerase type II (double strand cut, ATP-hydrolyzing) inhibitor activity"/>
    <property type="evidence" value="ECO:0007669"/>
    <property type="project" value="InterPro"/>
</dbReference>
<evidence type="ECO:0000256" key="4">
    <source>
        <dbReference type="ARBA" id="ARBA00023015"/>
    </source>
</evidence>
<dbReference type="SUPFAM" id="SSF50118">
    <property type="entry name" value="Cell growth inhibitor/plasmid maintenance toxic component"/>
    <property type="match status" value="1"/>
</dbReference>
<keyword evidence="9" id="KW-1185">Reference proteome</keyword>
<evidence type="ECO:0000256" key="5">
    <source>
        <dbReference type="ARBA" id="ARBA00023163"/>
    </source>
</evidence>
<accession>A0A840FA51</accession>
<sequence length="98" mass="10650">MAQFDVYQLSDGLYVVDVQSPLATVHPTRLVVPLIAPDGDAASITRLNPAIEFDGSTWLLGPQFMTSVDATLLKTSVGSLVEEEWTIKASIDFHLNGF</sequence>
<comment type="caution">
    <text evidence="8">The sequence shown here is derived from an EMBL/GenBank/DDBJ whole genome shotgun (WGS) entry which is preliminary data.</text>
</comment>
<evidence type="ECO:0000256" key="3">
    <source>
        <dbReference type="ARBA" id="ARBA00022491"/>
    </source>
</evidence>
<evidence type="ECO:0000256" key="7">
    <source>
        <dbReference type="ARBA" id="ARBA00033135"/>
    </source>
</evidence>
<proteinExistence type="inferred from homology"/>
<dbReference type="EMBL" id="JACIEV010000001">
    <property type="protein sequence ID" value="MBB4152387.1"/>
    <property type="molecule type" value="Genomic_DNA"/>
</dbReference>
<protein>
    <recommendedName>
        <fullName evidence="2">Toxin CcdB</fullName>
    </recommendedName>
    <alternativeName>
        <fullName evidence="7">Cytotoxic protein CcdB</fullName>
    </alternativeName>
    <alternativeName>
        <fullName evidence="6">Protein LetD</fullName>
    </alternativeName>
</protein>
<reference evidence="8 9" key="1">
    <citation type="submission" date="2020-08" db="EMBL/GenBank/DDBJ databases">
        <title>Genomic Encyclopedia of Type Strains, Phase IV (KMG-IV): sequencing the most valuable type-strain genomes for metagenomic binning, comparative biology and taxonomic classification.</title>
        <authorList>
            <person name="Goeker M."/>
        </authorList>
    </citation>
    <scope>NUCLEOTIDE SEQUENCE [LARGE SCALE GENOMIC DNA]</scope>
    <source>
        <strain evidence="8 9">YC6723</strain>
    </source>
</reference>